<dbReference type="SUPFAM" id="SSF53098">
    <property type="entry name" value="Ribonuclease H-like"/>
    <property type="match status" value="1"/>
</dbReference>
<dbReference type="PANTHER" id="PTHR37984">
    <property type="entry name" value="PROTEIN CBG26694"/>
    <property type="match status" value="1"/>
</dbReference>
<evidence type="ECO:0000256" key="7">
    <source>
        <dbReference type="ARBA" id="ARBA00022918"/>
    </source>
</evidence>
<keyword evidence="11" id="KW-1185">Reference proteome</keyword>
<keyword evidence="3" id="KW-0540">Nuclease</keyword>
<keyword evidence="4" id="KW-0255">Endonuclease</keyword>
<protein>
    <recommendedName>
        <fullName evidence="9">Integrase catalytic domain-containing protein</fullName>
    </recommendedName>
</protein>
<evidence type="ECO:0000259" key="9">
    <source>
        <dbReference type="PROSITE" id="PS50994"/>
    </source>
</evidence>
<feature type="region of interest" description="Disordered" evidence="8">
    <location>
        <begin position="352"/>
        <end position="377"/>
    </location>
</feature>
<dbReference type="InterPro" id="IPR041373">
    <property type="entry name" value="RT_RNaseH"/>
</dbReference>
<evidence type="ECO:0000256" key="6">
    <source>
        <dbReference type="ARBA" id="ARBA00022884"/>
    </source>
</evidence>
<evidence type="ECO:0000313" key="11">
    <source>
        <dbReference type="Proteomes" id="UP000287166"/>
    </source>
</evidence>
<gene>
    <name evidence="10" type="ORF">SCP_1100530</name>
</gene>
<dbReference type="Gene3D" id="3.30.70.270">
    <property type="match status" value="2"/>
</dbReference>
<dbReference type="InterPro" id="IPR041588">
    <property type="entry name" value="Integrase_H2C2"/>
</dbReference>
<name>A0A401GYY9_9APHY</name>
<feature type="domain" description="Integrase catalytic" evidence="9">
    <location>
        <begin position="503"/>
        <end position="667"/>
    </location>
</feature>
<dbReference type="PROSITE" id="PS50994">
    <property type="entry name" value="INTEGRASE"/>
    <property type="match status" value="1"/>
</dbReference>
<sequence>MTLIFRDCIGRYIHIYLDDIFVFSDTIEEHERHLEIVFCKLREAKLYLSETKCDLYSWSMDCLGHLIDDQGLHADSDKMSRIREWRIPRSYKEVQRFLGLVNYLGHFMPDVTAYTSPLSDMAHNDRAFVWCPMHTKCFEMIKALACKAPILKPIDPRQPEPIWVISDVSLYSVGAMYGQGPDWRTCRLAGFLSKKFTSAQHAYKTYEHEALTILEALLKWEDKLLGRPIMIATDHQTLKYFEGVTNPMNRQIHWNEYMSRFQYKIQYIEGATNKVADCLSRYYENNNADEFAPIQDYANADARLDPEWDDLLSNRIAELRTGTIQHSAQLPKEVQESRDQEASEMASHLPLVTPTTGAKDEDPTIAKSRTNGPPLKAHLEQDTPFVAAVQKGYGKDPLFRKVVESLTEFSAFVIRDKTIYTKNCQDEEVICIPRVLYHHRMMTEIIIDRGHTTIGHYGPQKMSEYIRRWFWWPRIGRDIEKFCVMCGACQTAKPRNHLQAGLLHSLPIPWFLWNSIAMDFVGPFPRSKGYDYLWVVICRLTSMVHLVLVNMTSTALDIAELYVREIVRLHGMPESIVSDRDSKFTSKFWRELHRLLGVKLLMSTSFHPQTDGLSEWTIRLVSQILRSIVSPNQLDWIDQIPMVEFALNSAMSATTGFAPFELNYGYLPRMIGGLHGTTKFVGVQEFAQ</sequence>
<dbReference type="RefSeq" id="XP_027618291.1">
    <property type="nucleotide sequence ID" value="XM_027762490.1"/>
</dbReference>
<dbReference type="GO" id="GO:0004519">
    <property type="term" value="F:endonuclease activity"/>
    <property type="evidence" value="ECO:0007669"/>
    <property type="project" value="UniProtKB-KW"/>
</dbReference>
<evidence type="ECO:0000256" key="4">
    <source>
        <dbReference type="ARBA" id="ARBA00022759"/>
    </source>
</evidence>
<proteinExistence type="predicted"/>
<dbReference type="Gene3D" id="1.10.340.70">
    <property type="match status" value="1"/>
</dbReference>
<dbReference type="GeneID" id="38784295"/>
<reference evidence="10 11" key="1">
    <citation type="journal article" date="2018" name="Sci. Rep.">
        <title>Genome sequence of the cauliflower mushroom Sparassis crispa (Hanabiratake) and its association with beneficial usage.</title>
        <authorList>
            <person name="Kiyama R."/>
            <person name="Furutani Y."/>
            <person name="Kawaguchi K."/>
            <person name="Nakanishi T."/>
        </authorList>
    </citation>
    <scope>NUCLEOTIDE SEQUENCE [LARGE SCALE GENOMIC DNA]</scope>
</reference>
<dbReference type="InterPro" id="IPR012337">
    <property type="entry name" value="RNaseH-like_sf"/>
</dbReference>
<dbReference type="GO" id="GO:0005634">
    <property type="term" value="C:nucleus"/>
    <property type="evidence" value="ECO:0007669"/>
    <property type="project" value="UniProtKB-ARBA"/>
</dbReference>
<comment type="caution">
    <text evidence="10">The sequence shown here is derived from an EMBL/GenBank/DDBJ whole genome shotgun (WGS) entry which is preliminary data.</text>
</comment>
<accession>A0A401GYY9</accession>
<dbReference type="GO" id="GO:0003723">
    <property type="term" value="F:RNA binding"/>
    <property type="evidence" value="ECO:0007669"/>
    <property type="project" value="UniProtKB-KW"/>
</dbReference>
<dbReference type="Gene3D" id="3.30.420.10">
    <property type="entry name" value="Ribonuclease H-like superfamily/Ribonuclease H"/>
    <property type="match status" value="1"/>
</dbReference>
<dbReference type="InterPro" id="IPR043502">
    <property type="entry name" value="DNA/RNA_pol_sf"/>
</dbReference>
<dbReference type="Pfam" id="PF17917">
    <property type="entry name" value="RT_RNaseH"/>
    <property type="match status" value="1"/>
</dbReference>
<keyword evidence="2" id="KW-0548">Nucleotidyltransferase</keyword>
<dbReference type="InParanoid" id="A0A401GYY9"/>
<dbReference type="EMBL" id="BFAD01000011">
    <property type="protein sequence ID" value="GBE87378.1"/>
    <property type="molecule type" value="Genomic_DNA"/>
</dbReference>
<dbReference type="InterPro" id="IPR050951">
    <property type="entry name" value="Retrovirus_Pol_polyprotein"/>
</dbReference>
<organism evidence="10 11">
    <name type="scientific">Sparassis crispa</name>
    <dbReference type="NCBI Taxonomy" id="139825"/>
    <lineage>
        <taxon>Eukaryota</taxon>
        <taxon>Fungi</taxon>
        <taxon>Dikarya</taxon>
        <taxon>Basidiomycota</taxon>
        <taxon>Agaricomycotina</taxon>
        <taxon>Agaricomycetes</taxon>
        <taxon>Polyporales</taxon>
        <taxon>Sparassidaceae</taxon>
        <taxon>Sparassis</taxon>
    </lineage>
</organism>
<dbReference type="PANTHER" id="PTHR37984:SF5">
    <property type="entry name" value="PROTEIN NYNRIN-LIKE"/>
    <property type="match status" value="1"/>
</dbReference>
<dbReference type="Pfam" id="PF17921">
    <property type="entry name" value="Integrase_H2C2"/>
    <property type="match status" value="1"/>
</dbReference>
<dbReference type="GO" id="GO:0003964">
    <property type="term" value="F:RNA-directed DNA polymerase activity"/>
    <property type="evidence" value="ECO:0007669"/>
    <property type="project" value="UniProtKB-KW"/>
</dbReference>
<evidence type="ECO:0000256" key="8">
    <source>
        <dbReference type="SAM" id="MobiDB-lite"/>
    </source>
</evidence>
<dbReference type="InterPro" id="IPR043128">
    <property type="entry name" value="Rev_trsase/Diguanyl_cyclase"/>
</dbReference>
<dbReference type="Pfam" id="PF00078">
    <property type="entry name" value="RVT_1"/>
    <property type="match status" value="1"/>
</dbReference>
<dbReference type="OrthoDB" id="3158924at2759"/>
<keyword evidence="7" id="KW-0695">RNA-directed DNA polymerase</keyword>
<keyword evidence="5" id="KW-0378">Hydrolase</keyword>
<dbReference type="Proteomes" id="UP000287166">
    <property type="component" value="Unassembled WGS sequence"/>
</dbReference>
<evidence type="ECO:0000256" key="2">
    <source>
        <dbReference type="ARBA" id="ARBA00022695"/>
    </source>
</evidence>
<dbReference type="InterPro" id="IPR000477">
    <property type="entry name" value="RT_dom"/>
</dbReference>
<evidence type="ECO:0000313" key="10">
    <source>
        <dbReference type="EMBL" id="GBE87378.1"/>
    </source>
</evidence>
<keyword evidence="6" id="KW-0694">RNA-binding</keyword>
<evidence type="ECO:0000256" key="1">
    <source>
        <dbReference type="ARBA" id="ARBA00022679"/>
    </source>
</evidence>
<keyword evidence="1" id="KW-0808">Transferase</keyword>
<dbReference type="InterPro" id="IPR036397">
    <property type="entry name" value="RNaseH_sf"/>
</dbReference>
<dbReference type="AlphaFoldDB" id="A0A401GYY9"/>
<evidence type="ECO:0000256" key="5">
    <source>
        <dbReference type="ARBA" id="ARBA00022801"/>
    </source>
</evidence>
<dbReference type="SUPFAM" id="SSF56672">
    <property type="entry name" value="DNA/RNA polymerases"/>
    <property type="match status" value="1"/>
</dbReference>
<dbReference type="GO" id="GO:0015074">
    <property type="term" value="P:DNA integration"/>
    <property type="evidence" value="ECO:0007669"/>
    <property type="project" value="InterPro"/>
</dbReference>
<evidence type="ECO:0000256" key="3">
    <source>
        <dbReference type="ARBA" id="ARBA00022722"/>
    </source>
</evidence>
<dbReference type="CDD" id="cd09274">
    <property type="entry name" value="RNase_HI_RT_Ty3"/>
    <property type="match status" value="1"/>
</dbReference>
<dbReference type="InterPro" id="IPR001584">
    <property type="entry name" value="Integrase_cat-core"/>
</dbReference>
<dbReference type="GO" id="GO:0016787">
    <property type="term" value="F:hydrolase activity"/>
    <property type="evidence" value="ECO:0007669"/>
    <property type="project" value="UniProtKB-KW"/>
</dbReference>